<keyword evidence="1" id="KW-0238">DNA-binding</keyword>
<dbReference type="Proteomes" id="UP000035680">
    <property type="component" value="Unassembled WGS sequence"/>
</dbReference>
<feature type="DNA-binding region" description="HMG box" evidence="1">
    <location>
        <begin position="131"/>
        <end position="196"/>
    </location>
</feature>
<evidence type="ECO:0000256" key="2">
    <source>
        <dbReference type="SAM" id="MobiDB-lite"/>
    </source>
</evidence>
<dbReference type="STRING" id="75913.A0A0K0FK19"/>
<keyword evidence="1" id="KW-0539">Nucleus</keyword>
<dbReference type="InterPro" id="IPR009071">
    <property type="entry name" value="HMG_box_dom"/>
</dbReference>
<feature type="compositionally biased region" description="Basic and acidic residues" evidence="2">
    <location>
        <begin position="81"/>
        <end position="107"/>
    </location>
</feature>
<dbReference type="SUPFAM" id="SSF47095">
    <property type="entry name" value="HMG-box"/>
    <property type="match status" value="2"/>
</dbReference>
<reference evidence="4" key="1">
    <citation type="submission" date="2014-07" db="EMBL/GenBank/DDBJ databases">
        <authorList>
            <person name="Martin A.A"/>
            <person name="De Silva N."/>
        </authorList>
    </citation>
    <scope>NUCLEOTIDE SEQUENCE</scope>
</reference>
<keyword evidence="4" id="KW-1185">Reference proteome</keyword>
<dbReference type="GO" id="GO:0005634">
    <property type="term" value="C:nucleus"/>
    <property type="evidence" value="ECO:0007669"/>
    <property type="project" value="UniProtKB-UniRule"/>
</dbReference>
<dbReference type="CDD" id="cd00084">
    <property type="entry name" value="HMG-box_SF"/>
    <property type="match status" value="1"/>
</dbReference>
<feature type="region of interest" description="Disordered" evidence="2">
    <location>
        <begin position="80"/>
        <end position="121"/>
    </location>
</feature>
<evidence type="ECO:0000313" key="5">
    <source>
        <dbReference type="WBParaSite" id="SVE_0938200.1"/>
    </source>
</evidence>
<dbReference type="Gene3D" id="1.10.30.10">
    <property type="entry name" value="High mobility group box domain"/>
    <property type="match status" value="2"/>
</dbReference>
<dbReference type="InterPro" id="IPR036910">
    <property type="entry name" value="HMG_box_dom_sf"/>
</dbReference>
<evidence type="ECO:0000259" key="3">
    <source>
        <dbReference type="PROSITE" id="PS50118"/>
    </source>
</evidence>
<evidence type="ECO:0000313" key="4">
    <source>
        <dbReference type="Proteomes" id="UP000035680"/>
    </source>
</evidence>
<feature type="domain" description="HMG box" evidence="3">
    <location>
        <begin position="131"/>
        <end position="196"/>
    </location>
</feature>
<name>A0A0K0FK19_STRVS</name>
<dbReference type="GO" id="GO:0003677">
    <property type="term" value="F:DNA binding"/>
    <property type="evidence" value="ECO:0007669"/>
    <property type="project" value="UniProtKB-UniRule"/>
</dbReference>
<organism evidence="4 5">
    <name type="scientific">Strongyloides venezuelensis</name>
    <name type="common">Threadworm</name>
    <dbReference type="NCBI Taxonomy" id="75913"/>
    <lineage>
        <taxon>Eukaryota</taxon>
        <taxon>Metazoa</taxon>
        <taxon>Ecdysozoa</taxon>
        <taxon>Nematoda</taxon>
        <taxon>Chromadorea</taxon>
        <taxon>Rhabditida</taxon>
        <taxon>Tylenchina</taxon>
        <taxon>Panagrolaimomorpha</taxon>
        <taxon>Strongyloidoidea</taxon>
        <taxon>Strongyloididae</taxon>
        <taxon>Strongyloides</taxon>
    </lineage>
</organism>
<dbReference type="WBParaSite" id="SVE_0938200.1">
    <property type="protein sequence ID" value="SVE_0938200.1"/>
    <property type="gene ID" value="SVE_0938200"/>
</dbReference>
<dbReference type="SMART" id="SM00398">
    <property type="entry name" value="HMG"/>
    <property type="match status" value="2"/>
</dbReference>
<proteinExistence type="predicted"/>
<dbReference type="AlphaFoldDB" id="A0A0K0FK19"/>
<dbReference type="PROSITE" id="PS50118">
    <property type="entry name" value="HMG_BOX_2"/>
    <property type="match status" value="1"/>
</dbReference>
<accession>A0A0K0FK19</accession>
<evidence type="ECO:0000256" key="1">
    <source>
        <dbReference type="PROSITE-ProRule" id="PRU00267"/>
    </source>
</evidence>
<sequence length="202" mass="23710">MLLRRLFFTSLSCFKAEALSKNAKIKGTYKIMSGYSLYISENIAKVTGTQALKFKELSEKWKNETQEIKELYSKKASSMNEENKEKFESLPQEERDKLIKEAETKREKKDKRKNKAIKREKENSIAKAIGMTKPPTAFAQFVREYYQKNPNKVVGGKVSAEISVMWKNLSENEKEERVRKSREEFAKWNEKKNEYIKSIENI</sequence>
<protein>
    <submittedName>
        <fullName evidence="5">HMG box domain-containing protein</fullName>
    </submittedName>
</protein>
<reference evidence="5" key="2">
    <citation type="submission" date="2015-08" db="UniProtKB">
        <authorList>
            <consortium name="WormBaseParasite"/>
        </authorList>
    </citation>
    <scope>IDENTIFICATION</scope>
</reference>